<reference evidence="1 2" key="1">
    <citation type="submission" date="2016-04" db="EMBL/GenBank/DDBJ databases">
        <title>Genome sequence of Clostridium magnum DSM 2767.</title>
        <authorList>
            <person name="Poehlein A."/>
            <person name="Uhlig R."/>
            <person name="Fischer R."/>
            <person name="Bahl H."/>
            <person name="Daniel R."/>
        </authorList>
    </citation>
    <scope>NUCLEOTIDE SEQUENCE [LARGE SCALE GENOMIC DNA]</scope>
    <source>
        <strain evidence="1 2">DSM 2767</strain>
    </source>
</reference>
<sequence length="107" mass="11726">MRLTSRVVVTNDLYIGKTGTIMDFVGGLKNILVGFDDGTNGKFEKGELIEIDDISFEGFSKGMKVYVSDFNRVGKIESIAEGEYTIKWGDGSTSVVTLNEEKDFAAV</sequence>
<organism evidence="1 2">
    <name type="scientific">Clostridium magnum DSM 2767</name>
    <dbReference type="NCBI Taxonomy" id="1121326"/>
    <lineage>
        <taxon>Bacteria</taxon>
        <taxon>Bacillati</taxon>
        <taxon>Bacillota</taxon>
        <taxon>Clostridia</taxon>
        <taxon>Eubacteriales</taxon>
        <taxon>Clostridiaceae</taxon>
        <taxon>Clostridium</taxon>
    </lineage>
</organism>
<dbReference type="STRING" id="1121326.CLMAG_57910"/>
<accession>A0A162QS01</accession>
<keyword evidence="2" id="KW-1185">Reference proteome</keyword>
<evidence type="ECO:0000313" key="2">
    <source>
        <dbReference type="Proteomes" id="UP000076603"/>
    </source>
</evidence>
<protein>
    <submittedName>
        <fullName evidence="1">Uncharacterized protein</fullName>
    </submittedName>
</protein>
<proteinExistence type="predicted"/>
<name>A0A162QS01_9CLOT</name>
<dbReference type="PATRIC" id="fig|1121326.3.peg.5851"/>
<dbReference type="RefSeq" id="WP_066630400.1">
    <property type="nucleotide sequence ID" value="NZ_FQXL01000030.1"/>
</dbReference>
<evidence type="ECO:0000313" key="1">
    <source>
        <dbReference type="EMBL" id="KZL88887.1"/>
    </source>
</evidence>
<gene>
    <name evidence="1" type="ORF">CLMAG_57910</name>
</gene>
<dbReference type="EMBL" id="LWAE01000013">
    <property type="protein sequence ID" value="KZL88887.1"/>
    <property type="molecule type" value="Genomic_DNA"/>
</dbReference>
<dbReference type="Proteomes" id="UP000076603">
    <property type="component" value="Unassembled WGS sequence"/>
</dbReference>
<comment type="caution">
    <text evidence="1">The sequence shown here is derived from an EMBL/GenBank/DDBJ whole genome shotgun (WGS) entry which is preliminary data.</text>
</comment>
<dbReference type="AlphaFoldDB" id="A0A162QS01"/>